<gene>
    <name evidence="2" type="ORF">ASPBRDRAFT_52882</name>
</gene>
<dbReference type="OrthoDB" id="4828117at2759"/>
<reference evidence="3" key="1">
    <citation type="journal article" date="2017" name="Genome Biol.">
        <title>Comparative genomics reveals high biological diversity and specific adaptations in the industrially and medically important fungal genus Aspergillus.</title>
        <authorList>
            <person name="de Vries R.P."/>
            <person name="Riley R."/>
            <person name="Wiebenga A."/>
            <person name="Aguilar-Osorio G."/>
            <person name="Amillis S."/>
            <person name="Uchima C.A."/>
            <person name="Anderluh G."/>
            <person name="Asadollahi M."/>
            <person name="Askin M."/>
            <person name="Barry K."/>
            <person name="Battaglia E."/>
            <person name="Bayram O."/>
            <person name="Benocci T."/>
            <person name="Braus-Stromeyer S.A."/>
            <person name="Caldana C."/>
            <person name="Canovas D."/>
            <person name="Cerqueira G.C."/>
            <person name="Chen F."/>
            <person name="Chen W."/>
            <person name="Choi C."/>
            <person name="Clum A."/>
            <person name="Dos Santos R.A."/>
            <person name="Damasio A.R."/>
            <person name="Diallinas G."/>
            <person name="Emri T."/>
            <person name="Fekete E."/>
            <person name="Flipphi M."/>
            <person name="Freyberg S."/>
            <person name="Gallo A."/>
            <person name="Gournas C."/>
            <person name="Habgood R."/>
            <person name="Hainaut M."/>
            <person name="Harispe M.L."/>
            <person name="Henrissat B."/>
            <person name="Hilden K.S."/>
            <person name="Hope R."/>
            <person name="Hossain A."/>
            <person name="Karabika E."/>
            <person name="Karaffa L."/>
            <person name="Karanyi Z."/>
            <person name="Krasevec N."/>
            <person name="Kuo A."/>
            <person name="Kusch H."/>
            <person name="LaButti K."/>
            <person name="Lagendijk E.L."/>
            <person name="Lapidus A."/>
            <person name="Levasseur A."/>
            <person name="Lindquist E."/>
            <person name="Lipzen A."/>
            <person name="Logrieco A.F."/>
            <person name="MacCabe A."/>
            <person name="Maekelae M.R."/>
            <person name="Malavazi I."/>
            <person name="Melin P."/>
            <person name="Meyer V."/>
            <person name="Mielnichuk N."/>
            <person name="Miskei M."/>
            <person name="Molnar A.P."/>
            <person name="Mule G."/>
            <person name="Ngan C.Y."/>
            <person name="Orejas M."/>
            <person name="Orosz E."/>
            <person name="Ouedraogo J.P."/>
            <person name="Overkamp K.M."/>
            <person name="Park H.-S."/>
            <person name="Perrone G."/>
            <person name="Piumi F."/>
            <person name="Punt P.J."/>
            <person name="Ram A.F."/>
            <person name="Ramon A."/>
            <person name="Rauscher S."/>
            <person name="Record E."/>
            <person name="Riano-Pachon D.M."/>
            <person name="Robert V."/>
            <person name="Roehrig J."/>
            <person name="Ruller R."/>
            <person name="Salamov A."/>
            <person name="Salih N.S."/>
            <person name="Samson R.A."/>
            <person name="Sandor E."/>
            <person name="Sanguinetti M."/>
            <person name="Schuetze T."/>
            <person name="Sepcic K."/>
            <person name="Shelest E."/>
            <person name="Sherlock G."/>
            <person name="Sophianopoulou V."/>
            <person name="Squina F.M."/>
            <person name="Sun H."/>
            <person name="Susca A."/>
            <person name="Todd R.B."/>
            <person name="Tsang A."/>
            <person name="Unkles S.E."/>
            <person name="van de Wiele N."/>
            <person name="van Rossen-Uffink D."/>
            <person name="Oliveira J.V."/>
            <person name="Vesth T.C."/>
            <person name="Visser J."/>
            <person name="Yu J.-H."/>
            <person name="Zhou M."/>
            <person name="Andersen M.R."/>
            <person name="Archer D.B."/>
            <person name="Baker S.E."/>
            <person name="Benoit I."/>
            <person name="Brakhage A.A."/>
            <person name="Braus G.H."/>
            <person name="Fischer R."/>
            <person name="Frisvad J.C."/>
            <person name="Goldman G.H."/>
            <person name="Houbraken J."/>
            <person name="Oakley B."/>
            <person name="Pocsi I."/>
            <person name="Scazzocchio C."/>
            <person name="Seiboth B."/>
            <person name="vanKuyk P.A."/>
            <person name="Wortman J."/>
            <person name="Dyer P.S."/>
            <person name="Grigoriev I.V."/>
        </authorList>
    </citation>
    <scope>NUCLEOTIDE SEQUENCE [LARGE SCALE GENOMIC DNA]</scope>
    <source>
        <strain evidence="3">CBS 101740 / IMI 381727 / IBT 21946</strain>
    </source>
</reference>
<dbReference type="Proteomes" id="UP000184499">
    <property type="component" value="Unassembled WGS sequence"/>
</dbReference>
<feature type="region of interest" description="Disordered" evidence="1">
    <location>
        <begin position="74"/>
        <end position="132"/>
    </location>
</feature>
<proteinExistence type="predicted"/>
<protein>
    <submittedName>
        <fullName evidence="2">Uncharacterized protein</fullName>
    </submittedName>
</protein>
<feature type="compositionally biased region" description="Polar residues" evidence="1">
    <location>
        <begin position="78"/>
        <end position="87"/>
    </location>
</feature>
<organism evidence="2 3">
    <name type="scientific">Aspergillus brasiliensis (strain CBS 101740 / IMI 381727 / IBT 21946)</name>
    <dbReference type="NCBI Taxonomy" id="767769"/>
    <lineage>
        <taxon>Eukaryota</taxon>
        <taxon>Fungi</taxon>
        <taxon>Dikarya</taxon>
        <taxon>Ascomycota</taxon>
        <taxon>Pezizomycotina</taxon>
        <taxon>Eurotiomycetes</taxon>
        <taxon>Eurotiomycetidae</taxon>
        <taxon>Eurotiales</taxon>
        <taxon>Aspergillaceae</taxon>
        <taxon>Aspergillus</taxon>
        <taxon>Aspergillus subgen. Circumdati</taxon>
    </lineage>
</organism>
<evidence type="ECO:0000256" key="1">
    <source>
        <dbReference type="SAM" id="MobiDB-lite"/>
    </source>
</evidence>
<dbReference type="STRING" id="767769.A0A1L9UT44"/>
<feature type="compositionally biased region" description="Polar residues" evidence="1">
    <location>
        <begin position="116"/>
        <end position="131"/>
    </location>
</feature>
<evidence type="ECO:0000313" key="3">
    <source>
        <dbReference type="Proteomes" id="UP000184499"/>
    </source>
</evidence>
<accession>A0A1L9UT44</accession>
<evidence type="ECO:0000313" key="2">
    <source>
        <dbReference type="EMBL" id="OJJ74898.1"/>
    </source>
</evidence>
<feature type="compositionally biased region" description="Polar residues" evidence="1">
    <location>
        <begin position="229"/>
        <end position="253"/>
    </location>
</feature>
<name>A0A1L9UT44_ASPBC</name>
<dbReference type="VEuPathDB" id="FungiDB:ASPBRDRAFT_52882"/>
<dbReference type="EMBL" id="KV878681">
    <property type="protein sequence ID" value="OJJ74898.1"/>
    <property type="molecule type" value="Genomic_DNA"/>
</dbReference>
<feature type="region of interest" description="Disordered" evidence="1">
    <location>
        <begin position="213"/>
        <end position="253"/>
    </location>
</feature>
<sequence>MVNWKQPESADRLFAALIVAHPSLKLDYQAMARYFGQEATYDAIQNRLRRCHALAEQLRLEAIERGIADVPLAKGRKSSTAITSSPTPRTPRVGRNGIQKPPSSSSRRKSTPKTTAIKTPTRNGAGSSRAGTSIMDAISLEDDVLVDENTDVKPTVKVEFRPAHISTMTAAPDGSDVEIIEMAPSPPPLATSKAEIFYDSVSTFPSYGSVGISNGGGPKFKREREHSRFLSSNEAPGTETNPTPSRPTSNIFSRSSATFGLSTIGGFPQSSSSGYDIDDLYAEVA</sequence>
<dbReference type="GeneID" id="93579453"/>
<dbReference type="AlphaFoldDB" id="A0A1L9UT44"/>
<keyword evidence="3" id="KW-1185">Reference proteome</keyword>
<dbReference type="RefSeq" id="XP_067482146.1">
    <property type="nucleotide sequence ID" value="XM_067626965.1"/>
</dbReference>
<dbReference type="OMA" id="VNWKQPE"/>